<proteinExistence type="predicted"/>
<evidence type="ECO:0000313" key="1">
    <source>
        <dbReference type="EMBL" id="CAD7574033.1"/>
    </source>
</evidence>
<gene>
    <name evidence="1" type="ORF">TCMB3V08_LOCUS6653</name>
</gene>
<name>A0A7R9J7B8_TIMCA</name>
<accession>A0A7R9J7B8</accession>
<protein>
    <submittedName>
        <fullName evidence="1">(California timema) hypothetical protein</fullName>
    </submittedName>
</protein>
<dbReference type="AlphaFoldDB" id="A0A7R9J7B8"/>
<sequence>MAFVQNRGYLISCFTYHLVWGLKNTYNKKPDMFVAALCLLHTIVISCTKLDYNFMKKSLNDVQEAITTVPSWEPSGGKLTTCNKDFRQVSENIVLAMKKRVYSNVSSQSGSLPSGTTTNALEDLERLSVLTSSPSTRVGKDRKKVGESVLAMLVAVEQRDVLAT</sequence>
<organism evidence="1">
    <name type="scientific">Timema californicum</name>
    <name type="common">California timema</name>
    <name type="synonym">Walking stick</name>
    <dbReference type="NCBI Taxonomy" id="61474"/>
    <lineage>
        <taxon>Eukaryota</taxon>
        <taxon>Metazoa</taxon>
        <taxon>Ecdysozoa</taxon>
        <taxon>Arthropoda</taxon>
        <taxon>Hexapoda</taxon>
        <taxon>Insecta</taxon>
        <taxon>Pterygota</taxon>
        <taxon>Neoptera</taxon>
        <taxon>Polyneoptera</taxon>
        <taxon>Phasmatodea</taxon>
        <taxon>Timematodea</taxon>
        <taxon>Timematoidea</taxon>
        <taxon>Timematidae</taxon>
        <taxon>Timema</taxon>
    </lineage>
</organism>
<reference evidence="1" key="1">
    <citation type="submission" date="2020-11" db="EMBL/GenBank/DDBJ databases">
        <authorList>
            <person name="Tran Van P."/>
        </authorList>
    </citation>
    <scope>NUCLEOTIDE SEQUENCE</scope>
</reference>
<dbReference type="EMBL" id="OE182034">
    <property type="protein sequence ID" value="CAD7574033.1"/>
    <property type="molecule type" value="Genomic_DNA"/>
</dbReference>